<accession>A0A2Z5U0Z9</accession>
<name>A0A2Z5U0Z9_9STRE</name>
<dbReference type="SUPFAM" id="SSF46689">
    <property type="entry name" value="Homeodomain-like"/>
    <property type="match status" value="1"/>
</dbReference>
<evidence type="ECO:0000259" key="1">
    <source>
        <dbReference type="Pfam" id="PF13556"/>
    </source>
</evidence>
<sequence length="288" mass="33289">MYEKELVSWFPTARIVEEELPQSSWLSLVLEDGRCLQVPKEELTARELFLFELLTGKTKQTSSNPWFLYLNQGGKLPQPLGALQAIYIHIPGSSDTEAIKTLLEMMGDLLTNQVTVFQQSKWDYVFVLDQTFRVDVEEIVQSVLPALEYDLGLKLAVFIGQIWPQQIVQEWPQIFQAEVNLFTDWKHSVHQSTFLRFSQVFILGTGQGSRGRQYLKSVLRGLLLSQDQLEETILALWSEAAVVTKAAQRLYVHRNTLQYRLEKWQDLTGLQLKELTDLTMCYQVLMEQ</sequence>
<dbReference type="Pfam" id="PF13556">
    <property type="entry name" value="HTH_30"/>
    <property type="match status" value="1"/>
</dbReference>
<protein>
    <recommendedName>
        <fullName evidence="1">PucR C-terminal helix-turn-helix domain-containing protein</fullName>
    </recommendedName>
</protein>
<dbReference type="OrthoDB" id="9792148at2"/>
<evidence type="ECO:0000313" key="3">
    <source>
        <dbReference type="Proteomes" id="UP000269331"/>
    </source>
</evidence>
<dbReference type="RefSeq" id="WP_120172219.1">
    <property type="nucleotide sequence ID" value="NZ_AP018400.1"/>
</dbReference>
<reference evidence="2 3" key="1">
    <citation type="journal article" date="2018" name="Genome Biol. Evol.">
        <title>Complete Genome Sequence of Streptococcus ruminantium sp. nov. GUT-187T (=DSM 104980T =JCM 31869T), the Type Strain of S. ruminantium, and Comparison with Genome Sequences of Streptococcus suis Strains.</title>
        <authorList>
            <person name="Tohya M."/>
            <person name="Sekizaki T."/>
            <person name="Miyoshi-Akiyama T."/>
        </authorList>
    </citation>
    <scope>NUCLEOTIDE SEQUENCE [LARGE SCALE GENOMIC DNA]</scope>
    <source>
        <strain evidence="2 3">GUT187T</strain>
    </source>
</reference>
<evidence type="ECO:0000313" key="2">
    <source>
        <dbReference type="EMBL" id="BBA93361.1"/>
    </source>
</evidence>
<feature type="domain" description="PucR C-terminal helix-turn-helix" evidence="1">
    <location>
        <begin position="231"/>
        <end position="279"/>
    </location>
</feature>
<dbReference type="AlphaFoldDB" id="A0A2Z5U0Z9"/>
<dbReference type="EMBL" id="AP018400">
    <property type="protein sequence ID" value="BBA93361.1"/>
    <property type="molecule type" value="Genomic_DNA"/>
</dbReference>
<dbReference type="InterPro" id="IPR051448">
    <property type="entry name" value="CdaR-like_regulators"/>
</dbReference>
<gene>
    <name evidence="2" type="ORF">SR187_8790</name>
</gene>
<dbReference type="InterPro" id="IPR025736">
    <property type="entry name" value="PucR_C-HTH_dom"/>
</dbReference>
<dbReference type="InterPro" id="IPR042070">
    <property type="entry name" value="PucR_C-HTH_sf"/>
</dbReference>
<dbReference type="PANTHER" id="PTHR33744">
    <property type="entry name" value="CARBOHYDRATE DIACID REGULATOR"/>
    <property type="match status" value="1"/>
</dbReference>
<dbReference type="Gene3D" id="1.10.10.2840">
    <property type="entry name" value="PucR C-terminal helix-turn-helix domain"/>
    <property type="match status" value="1"/>
</dbReference>
<dbReference type="KEGG" id="srq:SR187_8790"/>
<dbReference type="InterPro" id="IPR009057">
    <property type="entry name" value="Homeodomain-like_sf"/>
</dbReference>
<proteinExistence type="predicted"/>
<dbReference type="Proteomes" id="UP000269331">
    <property type="component" value="Chromosome"/>
</dbReference>
<dbReference type="GeneID" id="52230261"/>
<organism evidence="2 3">
    <name type="scientific">Streptococcus ruminantium</name>
    <dbReference type="NCBI Taxonomy" id="1917441"/>
    <lineage>
        <taxon>Bacteria</taxon>
        <taxon>Bacillati</taxon>
        <taxon>Bacillota</taxon>
        <taxon>Bacilli</taxon>
        <taxon>Lactobacillales</taxon>
        <taxon>Streptococcaceae</taxon>
        <taxon>Streptococcus</taxon>
    </lineage>
</organism>
<dbReference type="PANTHER" id="PTHR33744:SF15">
    <property type="entry name" value="CARBOHYDRATE DIACID REGULATOR"/>
    <property type="match status" value="1"/>
</dbReference>